<dbReference type="Pfam" id="PF04139">
    <property type="entry name" value="Rad9"/>
    <property type="match status" value="1"/>
</dbReference>
<dbReference type="STRING" id="269621.A0A238FT70"/>
<protein>
    <submittedName>
        <fullName evidence="2">BQ2448_6728 protein</fullName>
    </submittedName>
</protein>
<dbReference type="GO" id="GO:0071479">
    <property type="term" value="P:cellular response to ionizing radiation"/>
    <property type="evidence" value="ECO:0007669"/>
    <property type="project" value="TreeGrafter"/>
</dbReference>
<dbReference type="Proteomes" id="UP000198372">
    <property type="component" value="Unassembled WGS sequence"/>
</dbReference>
<sequence length="456" mass="49685">MDLVIASGSALRHFTRAIACLTKWGEEIHVCVASRQLKLSSINASRTAFAAVTFPSHFFASYHVRAPADDSTVSFAVVGKALLSPLRPRSANTIETCSISVTGQDLTQQRRNDESYSDDEATSLSGPATAAAPQCRIVIRLHCQHGVTKTHRMTYSSGSTALYPQAKRDACTTTWIASSRILKEWTDHFHLRSGAQGGGSDEISFDLHENSCRLRSFGVDTSSGNLTNFLAARPVSTELVISVSDFDSYEVLRPSVITFGLKELKTIIALADAVPATIDAACSRGGEPILIVVDADDFRADFVIATTDFEGDEPENASNSTRGGESMTKGRAGKAKNETLRLNQDRGRKAQGLERAGEERPLFNRATPTQEPPSRPPLPPSKRTQNGDEEEEEDEYEYGAAMDDFGDDAFAQIDQLTQEAFSQRPAPTQKPSAAHFGPTQRIDQRDSKKVHQNACL</sequence>
<feature type="compositionally biased region" description="Polar residues" evidence="1">
    <location>
        <begin position="416"/>
        <end position="431"/>
    </location>
</feature>
<feature type="region of interest" description="Disordered" evidence="1">
    <location>
        <begin position="105"/>
        <end position="128"/>
    </location>
</feature>
<keyword evidence="3" id="KW-1185">Reference proteome</keyword>
<organism evidence="2 3">
    <name type="scientific">Microbotryum intermedium</name>
    <dbReference type="NCBI Taxonomy" id="269621"/>
    <lineage>
        <taxon>Eukaryota</taxon>
        <taxon>Fungi</taxon>
        <taxon>Dikarya</taxon>
        <taxon>Basidiomycota</taxon>
        <taxon>Pucciniomycotina</taxon>
        <taxon>Microbotryomycetes</taxon>
        <taxon>Microbotryales</taxon>
        <taxon>Microbotryaceae</taxon>
        <taxon>Microbotryum</taxon>
    </lineage>
</organism>
<feature type="region of interest" description="Disordered" evidence="1">
    <location>
        <begin position="416"/>
        <end position="456"/>
    </location>
</feature>
<evidence type="ECO:0000313" key="2">
    <source>
        <dbReference type="EMBL" id="SCV74296.1"/>
    </source>
</evidence>
<reference evidence="3" key="1">
    <citation type="submission" date="2016-09" db="EMBL/GenBank/DDBJ databases">
        <authorList>
            <person name="Jeantristanb JTB J.-T."/>
            <person name="Ricardo R."/>
        </authorList>
    </citation>
    <scope>NUCLEOTIDE SEQUENCE [LARGE SCALE GENOMIC DNA]</scope>
</reference>
<dbReference type="SUPFAM" id="SSF55979">
    <property type="entry name" value="DNA clamp"/>
    <property type="match status" value="1"/>
</dbReference>
<dbReference type="GO" id="GO:0030896">
    <property type="term" value="C:checkpoint clamp complex"/>
    <property type="evidence" value="ECO:0007669"/>
    <property type="project" value="InterPro"/>
</dbReference>
<dbReference type="AlphaFoldDB" id="A0A238FT70"/>
<name>A0A238FT70_9BASI</name>
<dbReference type="GO" id="GO:0000076">
    <property type="term" value="P:DNA replication checkpoint signaling"/>
    <property type="evidence" value="ECO:0007669"/>
    <property type="project" value="TreeGrafter"/>
</dbReference>
<dbReference type="PANTHER" id="PTHR15237:SF0">
    <property type="entry name" value="CELL CYCLE CHECKPOINT CONTROL PROTEIN"/>
    <property type="match status" value="1"/>
</dbReference>
<dbReference type="EMBL" id="FMSP01000020">
    <property type="protein sequence ID" value="SCV74296.1"/>
    <property type="molecule type" value="Genomic_DNA"/>
</dbReference>
<dbReference type="Gene3D" id="3.70.10.10">
    <property type="match status" value="1"/>
</dbReference>
<dbReference type="GO" id="GO:0006281">
    <property type="term" value="P:DNA repair"/>
    <property type="evidence" value="ECO:0007669"/>
    <property type="project" value="TreeGrafter"/>
</dbReference>
<gene>
    <name evidence="2" type="ORF">BQ2448_6728</name>
</gene>
<dbReference type="OrthoDB" id="60092at2759"/>
<dbReference type="InterPro" id="IPR007268">
    <property type="entry name" value="Rad9/Ddc1"/>
</dbReference>
<feature type="compositionally biased region" description="Acidic residues" evidence="1">
    <location>
        <begin position="387"/>
        <end position="397"/>
    </location>
</feature>
<feature type="compositionally biased region" description="Basic and acidic residues" evidence="1">
    <location>
        <begin position="335"/>
        <end position="362"/>
    </location>
</feature>
<evidence type="ECO:0000313" key="3">
    <source>
        <dbReference type="Proteomes" id="UP000198372"/>
    </source>
</evidence>
<proteinExistence type="predicted"/>
<dbReference type="InterPro" id="IPR046938">
    <property type="entry name" value="DNA_clamp_sf"/>
</dbReference>
<feature type="region of interest" description="Disordered" evidence="1">
    <location>
        <begin position="309"/>
        <end position="399"/>
    </location>
</feature>
<accession>A0A238FT70</accession>
<dbReference type="GO" id="GO:0031573">
    <property type="term" value="P:mitotic intra-S DNA damage checkpoint signaling"/>
    <property type="evidence" value="ECO:0007669"/>
    <property type="project" value="TreeGrafter"/>
</dbReference>
<feature type="compositionally biased region" description="Pro residues" evidence="1">
    <location>
        <begin position="370"/>
        <end position="380"/>
    </location>
</feature>
<dbReference type="PANTHER" id="PTHR15237">
    <property type="entry name" value="DNA REPAIR PROTEIN RAD9"/>
    <property type="match status" value="1"/>
</dbReference>
<evidence type="ECO:0000256" key="1">
    <source>
        <dbReference type="SAM" id="MobiDB-lite"/>
    </source>
</evidence>